<evidence type="ECO:0000256" key="5">
    <source>
        <dbReference type="SAM" id="Phobius"/>
    </source>
</evidence>
<keyword evidence="6" id="KW-0732">Signal</keyword>
<feature type="compositionally biased region" description="Low complexity" evidence="4">
    <location>
        <begin position="234"/>
        <end position="249"/>
    </location>
</feature>
<feature type="signal peptide" evidence="6">
    <location>
        <begin position="1"/>
        <end position="18"/>
    </location>
</feature>
<dbReference type="GeneID" id="20242605"/>
<keyword evidence="1" id="KW-0245">EGF-like domain</keyword>
<dbReference type="EMBL" id="KB201206">
    <property type="protein sequence ID" value="ESO98692.1"/>
    <property type="molecule type" value="Genomic_DNA"/>
</dbReference>
<keyword evidence="5" id="KW-1133">Transmembrane helix</keyword>
<feature type="region of interest" description="Disordered" evidence="4">
    <location>
        <begin position="234"/>
        <end position="263"/>
    </location>
</feature>
<dbReference type="KEGG" id="lgi:LOTGIDRAFT_174061"/>
<proteinExistence type="predicted"/>
<feature type="chain" id="PRO_5004717018" description="Cryptic/Cripto CFC domain-containing protein" evidence="6">
    <location>
        <begin position="19"/>
        <end position="366"/>
    </location>
</feature>
<evidence type="ECO:0000256" key="1">
    <source>
        <dbReference type="ARBA" id="ARBA00022536"/>
    </source>
</evidence>
<keyword evidence="5" id="KW-0812">Transmembrane</keyword>
<dbReference type="RefSeq" id="XP_009050634.1">
    <property type="nucleotide sequence ID" value="XM_009052386.1"/>
</dbReference>
<evidence type="ECO:0000256" key="2">
    <source>
        <dbReference type="ARBA" id="ARBA00023157"/>
    </source>
</evidence>
<name>V4ANF6_LOTGI</name>
<reference evidence="8 9" key="1">
    <citation type="journal article" date="2013" name="Nature">
        <title>Insights into bilaterian evolution from three spiralian genomes.</title>
        <authorList>
            <person name="Simakov O."/>
            <person name="Marletaz F."/>
            <person name="Cho S.J."/>
            <person name="Edsinger-Gonzales E."/>
            <person name="Havlak P."/>
            <person name="Hellsten U."/>
            <person name="Kuo D.H."/>
            <person name="Larsson T."/>
            <person name="Lv J."/>
            <person name="Arendt D."/>
            <person name="Savage R."/>
            <person name="Osoegawa K."/>
            <person name="de Jong P."/>
            <person name="Grimwood J."/>
            <person name="Chapman J.A."/>
            <person name="Shapiro H."/>
            <person name="Aerts A."/>
            <person name="Otillar R.P."/>
            <person name="Terry A.Y."/>
            <person name="Boore J.L."/>
            <person name="Grigoriev I.V."/>
            <person name="Lindberg D.R."/>
            <person name="Seaver E.C."/>
            <person name="Weisblat D.A."/>
            <person name="Putnam N.H."/>
            <person name="Rokhsar D.S."/>
        </authorList>
    </citation>
    <scope>NUCLEOTIDE SEQUENCE [LARGE SCALE GENOMIC DNA]</scope>
</reference>
<dbReference type="InterPro" id="IPR019011">
    <property type="entry name" value="Cryptic/Cripto_CFC-dom"/>
</dbReference>
<evidence type="ECO:0000256" key="4">
    <source>
        <dbReference type="SAM" id="MobiDB-lite"/>
    </source>
</evidence>
<keyword evidence="9" id="KW-1185">Reference proteome</keyword>
<feature type="domain" description="Cryptic/Cripto CFC" evidence="7">
    <location>
        <begin position="270"/>
        <end position="302"/>
    </location>
</feature>
<evidence type="ECO:0000313" key="8">
    <source>
        <dbReference type="EMBL" id="ESO98692.1"/>
    </source>
</evidence>
<protein>
    <recommendedName>
        <fullName evidence="7">Cryptic/Cripto CFC domain-containing protein</fullName>
    </recommendedName>
</protein>
<dbReference type="CTD" id="20242605"/>
<dbReference type="SUPFAM" id="SSF57196">
    <property type="entry name" value="EGF/Laminin"/>
    <property type="match status" value="1"/>
</dbReference>
<organism evidence="8 9">
    <name type="scientific">Lottia gigantea</name>
    <name type="common">Giant owl limpet</name>
    <dbReference type="NCBI Taxonomy" id="225164"/>
    <lineage>
        <taxon>Eukaryota</taxon>
        <taxon>Metazoa</taxon>
        <taxon>Spiralia</taxon>
        <taxon>Lophotrochozoa</taxon>
        <taxon>Mollusca</taxon>
        <taxon>Gastropoda</taxon>
        <taxon>Patellogastropoda</taxon>
        <taxon>Lottioidea</taxon>
        <taxon>Lottiidae</taxon>
        <taxon>Lottia</taxon>
    </lineage>
</organism>
<dbReference type="Pfam" id="PF09443">
    <property type="entry name" value="CFC"/>
    <property type="match status" value="1"/>
</dbReference>
<keyword evidence="2" id="KW-1015">Disulfide bond</keyword>
<dbReference type="HOGENOM" id="CLU_757120_0_0_1"/>
<dbReference type="AlphaFoldDB" id="V4ANF6"/>
<keyword evidence="5" id="KW-0472">Membrane</keyword>
<gene>
    <name evidence="8" type="ORF">LOTGIDRAFT_174061</name>
</gene>
<keyword evidence="3" id="KW-0325">Glycoprotein</keyword>
<dbReference type="Proteomes" id="UP000030746">
    <property type="component" value="Unassembled WGS sequence"/>
</dbReference>
<evidence type="ECO:0000256" key="6">
    <source>
        <dbReference type="SAM" id="SignalP"/>
    </source>
</evidence>
<accession>V4ANF6</accession>
<feature type="transmembrane region" description="Helical" evidence="5">
    <location>
        <begin position="346"/>
        <end position="365"/>
    </location>
</feature>
<evidence type="ECO:0000313" key="9">
    <source>
        <dbReference type="Proteomes" id="UP000030746"/>
    </source>
</evidence>
<evidence type="ECO:0000256" key="3">
    <source>
        <dbReference type="ARBA" id="ARBA00023180"/>
    </source>
</evidence>
<evidence type="ECO:0000259" key="7">
    <source>
        <dbReference type="Pfam" id="PF09443"/>
    </source>
</evidence>
<sequence length="366" mass="42627">MYKVCLLVVFLAMSSAMGRHFPKKSLLDKRLLESENFKHLSRHVFRRLITNNSSIILVKNMKNLKRPNGEITFNSENSVSVPILPKNTEMLKERSENPQKIKKILKQVASLNKKHGKRVYRFVTIPTNFKRVSVEDVRIRKNNMVNRPNHSKSHRRVISKRNKKHIKKVNKLGKLNSGNTRKHQVQIKRTKKAIKSKRRIRKHKKGKRVYRFIHSRKNDKLTRISDTTMARSTHTTMKTTTSMFPETTTESFQEPGRKHNKRGSEITKSCGNIMHGVWFKNQCNICRCFNGLFHCLPSVSQGCDQRQNAEYDRYFLYPIVSGMNPDFETPQFELPLSSAITIRSPITLALCVILSVLSAYCNLYLW</sequence>